<name>A0A2S8FDF9_9BACT</name>
<sequence length="174" mass="19409">MNRFRIISLAVLAVTFVALPTSFAEDVDTTKATPPSVAEARVRARLLHEMVHGALQVMHRDFFDEEESHAIPSRSLEDVFVELQRGHRVSVRWISVNTNAMNVDNEPQSLFEKAAAKQLAQGKPEHDAVDQGRYQYAGAIRLSSRCLKCHVPNRTSTDSRTAGLIISMPVAEEK</sequence>
<proteinExistence type="predicted"/>
<comment type="caution">
    <text evidence="3">The sequence shown here is derived from an EMBL/GenBank/DDBJ whole genome shotgun (WGS) entry which is preliminary data.</text>
</comment>
<dbReference type="InterPro" id="IPR021796">
    <property type="entry name" value="Tll0287-like_dom"/>
</dbReference>
<dbReference type="RefSeq" id="WP_105338426.1">
    <property type="nucleotide sequence ID" value="NZ_PUHZ01000024.1"/>
</dbReference>
<feature type="signal peptide" evidence="1">
    <location>
        <begin position="1"/>
        <end position="24"/>
    </location>
</feature>
<dbReference type="Proteomes" id="UP000237819">
    <property type="component" value="Unassembled WGS sequence"/>
</dbReference>
<feature type="domain" description="Tll0287-like" evidence="2">
    <location>
        <begin position="39"/>
        <end position="156"/>
    </location>
</feature>
<evidence type="ECO:0000313" key="3">
    <source>
        <dbReference type="EMBL" id="PQO30162.1"/>
    </source>
</evidence>
<evidence type="ECO:0000256" key="1">
    <source>
        <dbReference type="SAM" id="SignalP"/>
    </source>
</evidence>
<accession>A0A2S8FDF9</accession>
<keyword evidence="1" id="KW-0732">Signal</keyword>
<dbReference type="EMBL" id="PUIB01000021">
    <property type="protein sequence ID" value="PQO30162.1"/>
    <property type="molecule type" value="Genomic_DNA"/>
</dbReference>
<dbReference type="OrthoDB" id="268788at2"/>
<protein>
    <recommendedName>
        <fullName evidence="2">Tll0287-like domain-containing protein</fullName>
    </recommendedName>
</protein>
<dbReference type="Pfam" id="PF11845">
    <property type="entry name" value="Tll0287-like"/>
    <property type="match status" value="1"/>
</dbReference>
<feature type="chain" id="PRO_5036322546" description="Tll0287-like domain-containing protein" evidence="1">
    <location>
        <begin position="25"/>
        <end position="174"/>
    </location>
</feature>
<evidence type="ECO:0000313" key="5">
    <source>
        <dbReference type="Proteomes" id="UP000237819"/>
    </source>
</evidence>
<dbReference type="AlphaFoldDB" id="A0A2S8FDF9"/>
<evidence type="ECO:0000259" key="2">
    <source>
        <dbReference type="Pfam" id="PF11845"/>
    </source>
</evidence>
<evidence type="ECO:0000313" key="4">
    <source>
        <dbReference type="EMBL" id="PQO43213.1"/>
    </source>
</evidence>
<gene>
    <name evidence="4" type="ORF">C5Y93_26295</name>
    <name evidence="3" type="ORF">C5Y98_21685</name>
</gene>
<evidence type="ECO:0000313" key="6">
    <source>
        <dbReference type="Proteomes" id="UP000239388"/>
    </source>
</evidence>
<reference evidence="5 6" key="1">
    <citation type="submission" date="2018-02" db="EMBL/GenBank/DDBJ databases">
        <title>Comparative genomes isolates from brazilian mangrove.</title>
        <authorList>
            <person name="Araujo J.E."/>
            <person name="Taketani R.G."/>
            <person name="Silva M.C.P."/>
            <person name="Loureco M.V."/>
            <person name="Andreote F.D."/>
        </authorList>
    </citation>
    <scope>NUCLEOTIDE SEQUENCE [LARGE SCALE GENOMIC DNA]</scope>
    <source>
        <strain evidence="3 6">NAP PRIS-MGV</strain>
        <strain evidence="4 5">Nap-Phe MGV</strain>
    </source>
</reference>
<dbReference type="Proteomes" id="UP000239388">
    <property type="component" value="Unassembled WGS sequence"/>
</dbReference>
<dbReference type="EMBL" id="PUHZ01000024">
    <property type="protein sequence ID" value="PQO43213.1"/>
    <property type="molecule type" value="Genomic_DNA"/>
</dbReference>
<organism evidence="3 6">
    <name type="scientific">Blastopirellula marina</name>
    <dbReference type="NCBI Taxonomy" id="124"/>
    <lineage>
        <taxon>Bacteria</taxon>
        <taxon>Pseudomonadati</taxon>
        <taxon>Planctomycetota</taxon>
        <taxon>Planctomycetia</taxon>
        <taxon>Pirellulales</taxon>
        <taxon>Pirellulaceae</taxon>
        <taxon>Blastopirellula</taxon>
    </lineage>
</organism>